<dbReference type="STRING" id="862908.BMS_1369"/>
<dbReference type="OrthoDB" id="10009681at2"/>
<accession>E1WZP9</accession>
<evidence type="ECO:0000256" key="1">
    <source>
        <dbReference type="SAM" id="Phobius"/>
    </source>
</evidence>
<gene>
    <name evidence="2" type="ordered locus">BMS_1369</name>
</gene>
<keyword evidence="1" id="KW-0812">Transmembrane</keyword>
<dbReference type="KEGG" id="bmx:BMS_1369"/>
<keyword evidence="1" id="KW-0472">Membrane</keyword>
<name>E1WZP9_HALMS</name>
<organism evidence="2 3">
    <name type="scientific">Halobacteriovorax marinus (strain ATCC BAA-682 / DSM 15412 / SJ)</name>
    <name type="common">Bacteriovorax marinus</name>
    <dbReference type="NCBI Taxonomy" id="862908"/>
    <lineage>
        <taxon>Bacteria</taxon>
        <taxon>Pseudomonadati</taxon>
        <taxon>Bdellovibrionota</taxon>
        <taxon>Bacteriovoracia</taxon>
        <taxon>Bacteriovoracales</taxon>
        <taxon>Halobacteriovoraceae</taxon>
        <taxon>Halobacteriovorax</taxon>
    </lineage>
</organism>
<evidence type="ECO:0000313" key="2">
    <source>
        <dbReference type="EMBL" id="CBW26235.1"/>
    </source>
</evidence>
<sequence length="182" mass="21238">MNIDQVFFHLTYAFLLVSALAKLPPFARFMQVLVVLSLGSFLTMTDKSEIVWQVWSSSIVLFHLFFWKNYKSNKSKYEDLEIEIWNEFFVDTDDEDFQLLLDCSEWKKFSFSATITLDKDYFILTTGEDEHTWLSASVGTTHSVQRDDLKLFVDREELREANALLETAILHILTMPSQKLAS</sequence>
<dbReference type="RefSeq" id="WP_014244019.1">
    <property type="nucleotide sequence ID" value="NC_016620.1"/>
</dbReference>
<reference evidence="3" key="1">
    <citation type="journal article" date="2013" name="ISME J.">
        <title>A small predatory core genome in the divergent marine Bacteriovorax marinus SJ and the terrestrial Bdellovibrio bacteriovorus.</title>
        <authorList>
            <person name="Crossman L.C."/>
            <person name="Chen H."/>
            <person name="Cerdeno-Tarraga A.M."/>
            <person name="Brooks K."/>
            <person name="Quail M.A."/>
            <person name="Pineiro S.A."/>
            <person name="Hobley L."/>
            <person name="Sockett R.E."/>
            <person name="Bentley S.D."/>
            <person name="Parkhill J."/>
            <person name="Williams H.N."/>
            <person name="Stine O.C."/>
        </authorList>
    </citation>
    <scope>NUCLEOTIDE SEQUENCE [LARGE SCALE GENOMIC DNA]</scope>
    <source>
        <strain evidence="3">ATCC BAA-682 / DSM 15412 / SJ</strain>
    </source>
</reference>
<proteinExistence type="predicted"/>
<dbReference type="Proteomes" id="UP000008963">
    <property type="component" value="Chromosome"/>
</dbReference>
<keyword evidence="3" id="KW-1185">Reference proteome</keyword>
<protein>
    <submittedName>
        <fullName evidence="2">Membrane protein</fullName>
    </submittedName>
</protein>
<keyword evidence="1" id="KW-1133">Transmembrane helix</keyword>
<dbReference type="EMBL" id="FQ312005">
    <property type="protein sequence ID" value="CBW26235.1"/>
    <property type="molecule type" value="Genomic_DNA"/>
</dbReference>
<dbReference type="HOGENOM" id="CLU_1480083_0_0_7"/>
<dbReference type="AlphaFoldDB" id="E1WZP9"/>
<dbReference type="PATRIC" id="fig|862908.3.peg.1303"/>
<feature type="transmembrane region" description="Helical" evidence="1">
    <location>
        <begin position="50"/>
        <end position="67"/>
    </location>
</feature>
<evidence type="ECO:0000313" key="3">
    <source>
        <dbReference type="Proteomes" id="UP000008963"/>
    </source>
</evidence>